<sequence>MPEADEPLKAFGFGVELVTGECVSGRFRVTEICCQPFKVLHGGVSSLISEGLASMGAHIASGFQRIAGIELNINHLRAAALGEHVYAQAKPITVGRRVQVWEVKLWKISASLFSSQIDPSNLPEKSLMAVSRVTFLSGMPVPESAQGATDAIKRAAKL</sequence>
<dbReference type="AlphaFoldDB" id="A9NTZ2"/>
<dbReference type="SUPFAM" id="SSF54637">
    <property type="entry name" value="Thioesterase/thiol ester dehydrase-isomerase"/>
    <property type="match status" value="1"/>
</dbReference>
<dbReference type="GO" id="GO:0042372">
    <property type="term" value="P:phylloquinone biosynthetic process"/>
    <property type="evidence" value="ECO:0007669"/>
    <property type="project" value="TreeGrafter"/>
</dbReference>
<proteinExistence type="evidence at transcript level"/>
<organism evidence="3">
    <name type="scientific">Picea sitchensis</name>
    <name type="common">Sitka spruce</name>
    <name type="synonym">Pinus sitchensis</name>
    <dbReference type="NCBI Taxonomy" id="3332"/>
    <lineage>
        <taxon>Eukaryota</taxon>
        <taxon>Viridiplantae</taxon>
        <taxon>Streptophyta</taxon>
        <taxon>Embryophyta</taxon>
        <taxon>Tracheophyta</taxon>
        <taxon>Spermatophyta</taxon>
        <taxon>Pinopsida</taxon>
        <taxon>Pinidae</taxon>
        <taxon>Conifers I</taxon>
        <taxon>Pinales</taxon>
        <taxon>Pinaceae</taxon>
        <taxon>Picea</taxon>
    </lineage>
</organism>
<evidence type="ECO:0000259" key="2">
    <source>
        <dbReference type="Pfam" id="PF03061"/>
    </source>
</evidence>
<dbReference type="GO" id="GO:0005777">
    <property type="term" value="C:peroxisome"/>
    <property type="evidence" value="ECO:0007669"/>
    <property type="project" value="TreeGrafter"/>
</dbReference>
<protein>
    <recommendedName>
        <fullName evidence="2">Thioesterase domain-containing protein</fullName>
    </recommendedName>
</protein>
<evidence type="ECO:0000256" key="1">
    <source>
        <dbReference type="ARBA" id="ARBA00022801"/>
    </source>
</evidence>
<dbReference type="PANTHER" id="PTHR43240:SF5">
    <property type="entry name" value="1,4-DIHYDROXY-2-NAPHTHOYL-COA THIOESTERASE 1"/>
    <property type="match status" value="1"/>
</dbReference>
<dbReference type="InterPro" id="IPR029069">
    <property type="entry name" value="HotDog_dom_sf"/>
</dbReference>
<dbReference type="CDD" id="cd03443">
    <property type="entry name" value="PaaI_thioesterase"/>
    <property type="match status" value="1"/>
</dbReference>
<evidence type="ECO:0000313" key="3">
    <source>
        <dbReference type="EMBL" id="ABK24103.1"/>
    </source>
</evidence>
<reference evidence="3" key="1">
    <citation type="journal article" date="2008" name="BMC Genomics">
        <title>A conifer genomics resource of 200,000 spruce (Picea spp.) ESTs and 6,464 high-quality, sequence-finished full-length cDNAs for Sitka spruce (Picea sitchensis).</title>
        <authorList>
            <person name="Ralph S.G."/>
            <person name="Chun H.J."/>
            <person name="Kolosova N."/>
            <person name="Cooper D."/>
            <person name="Oddy C."/>
            <person name="Ritland C.E."/>
            <person name="Kirkpatrick R."/>
            <person name="Moore R."/>
            <person name="Barber S."/>
            <person name="Holt R.A."/>
            <person name="Jones S.J."/>
            <person name="Marra M.A."/>
            <person name="Douglas C.J."/>
            <person name="Ritland K."/>
            <person name="Bohlmann J."/>
        </authorList>
    </citation>
    <scope>NUCLEOTIDE SEQUENCE</scope>
    <source>
        <tissue evidence="3">Bark</tissue>
    </source>
</reference>
<dbReference type="GO" id="GO:0061522">
    <property type="term" value="F:1,4-dihydroxy-2-naphthoyl-CoA thioesterase activity"/>
    <property type="evidence" value="ECO:0007669"/>
    <property type="project" value="TreeGrafter"/>
</dbReference>
<dbReference type="NCBIfam" id="TIGR00369">
    <property type="entry name" value="unchar_dom_1"/>
    <property type="match status" value="1"/>
</dbReference>
<dbReference type="OMA" id="ITHKCCQ"/>
<dbReference type="Gene3D" id="3.10.129.10">
    <property type="entry name" value="Hotdog Thioesterase"/>
    <property type="match status" value="1"/>
</dbReference>
<dbReference type="PANTHER" id="PTHR43240">
    <property type="entry name" value="1,4-DIHYDROXY-2-NAPHTHOYL-COA THIOESTERASE 1"/>
    <property type="match status" value="1"/>
</dbReference>
<keyword evidence="1" id="KW-0378">Hydrolase</keyword>
<accession>A9NTZ2</accession>
<feature type="domain" description="Thioesterase" evidence="2">
    <location>
        <begin position="38"/>
        <end position="107"/>
    </location>
</feature>
<dbReference type="InterPro" id="IPR003736">
    <property type="entry name" value="PAAI_dom"/>
</dbReference>
<dbReference type="EMBL" id="EF084793">
    <property type="protein sequence ID" value="ABK24103.1"/>
    <property type="molecule type" value="mRNA"/>
</dbReference>
<name>A9NTZ2_PICSI</name>
<dbReference type="InterPro" id="IPR006683">
    <property type="entry name" value="Thioestr_dom"/>
</dbReference>
<dbReference type="Pfam" id="PF03061">
    <property type="entry name" value="4HBT"/>
    <property type="match status" value="1"/>
</dbReference>